<proteinExistence type="predicted"/>
<feature type="region of interest" description="Disordered" evidence="1">
    <location>
        <begin position="1"/>
        <end position="24"/>
    </location>
</feature>
<protein>
    <submittedName>
        <fullName evidence="2">Uncharacterized protein</fullName>
    </submittedName>
</protein>
<dbReference type="OrthoDB" id="5431149at2759"/>
<name>A0A3M2SLF0_9HYPO</name>
<dbReference type="AlphaFoldDB" id="A0A3M2SLF0"/>
<evidence type="ECO:0000256" key="1">
    <source>
        <dbReference type="SAM" id="MobiDB-lite"/>
    </source>
</evidence>
<evidence type="ECO:0000313" key="3">
    <source>
        <dbReference type="Proteomes" id="UP000277212"/>
    </source>
</evidence>
<reference evidence="2 3" key="1">
    <citation type="submission" date="2017-06" db="EMBL/GenBank/DDBJ databases">
        <title>Comparative genomic analysis of Ambrosia Fusariam Clade fungi.</title>
        <authorList>
            <person name="Stajich J.E."/>
            <person name="Carrillo J."/>
            <person name="Kijimoto T."/>
            <person name="Eskalen A."/>
            <person name="O'Donnell K."/>
            <person name="Kasson M."/>
        </authorList>
    </citation>
    <scope>NUCLEOTIDE SEQUENCE [LARGE SCALE GENOMIC DNA]</scope>
    <source>
        <strain evidence="2">UCR3666</strain>
    </source>
</reference>
<dbReference type="EMBL" id="NKUJ01000019">
    <property type="protein sequence ID" value="RMJ18397.1"/>
    <property type="molecule type" value="Genomic_DNA"/>
</dbReference>
<dbReference type="Proteomes" id="UP000277212">
    <property type="component" value="Unassembled WGS sequence"/>
</dbReference>
<keyword evidence="3" id="KW-1185">Reference proteome</keyword>
<comment type="caution">
    <text evidence="2">The sequence shown here is derived from an EMBL/GenBank/DDBJ whole genome shotgun (WGS) entry which is preliminary data.</text>
</comment>
<accession>A0A3M2SLF0</accession>
<sequence>MNSMGSRVPCPSVDGPPRSGAATPELQLADFIDSIASKKQVATNETRQPSSAEPILHRSIEDALNKWDTSSVNALNRQVILETITPPQTKGQFLETIPEALIGIETPSPDNDKTPFGAAKIQAPSRSYSPTLSRRNQLGLQSSMDELDIHPVLRSNC</sequence>
<evidence type="ECO:0000313" key="2">
    <source>
        <dbReference type="EMBL" id="RMJ18397.1"/>
    </source>
</evidence>
<organism evidence="2 3">
    <name type="scientific">Fusarium kuroshium</name>
    <dbReference type="NCBI Taxonomy" id="2010991"/>
    <lineage>
        <taxon>Eukaryota</taxon>
        <taxon>Fungi</taxon>
        <taxon>Dikarya</taxon>
        <taxon>Ascomycota</taxon>
        <taxon>Pezizomycotina</taxon>
        <taxon>Sordariomycetes</taxon>
        <taxon>Hypocreomycetidae</taxon>
        <taxon>Hypocreales</taxon>
        <taxon>Nectriaceae</taxon>
        <taxon>Fusarium</taxon>
        <taxon>Fusarium solani species complex</taxon>
    </lineage>
</organism>
<dbReference type="STRING" id="2010991.A0A3M2SLF0"/>
<gene>
    <name evidence="2" type="ORF">CDV36_001921</name>
</gene>